<protein>
    <submittedName>
        <fullName evidence="1">Uncharacterized protein</fullName>
    </submittedName>
</protein>
<dbReference type="AlphaFoldDB" id="A0A1I4GXE1"/>
<proteinExistence type="predicted"/>
<dbReference type="Proteomes" id="UP000198928">
    <property type="component" value="Unassembled WGS sequence"/>
</dbReference>
<keyword evidence="2" id="KW-1185">Reference proteome</keyword>
<evidence type="ECO:0000313" key="2">
    <source>
        <dbReference type="Proteomes" id="UP000198928"/>
    </source>
</evidence>
<reference evidence="2" key="1">
    <citation type="submission" date="2016-10" db="EMBL/GenBank/DDBJ databases">
        <authorList>
            <person name="Varghese N."/>
            <person name="Submissions S."/>
        </authorList>
    </citation>
    <scope>NUCLEOTIDE SEQUENCE [LARGE SCALE GENOMIC DNA]</scope>
    <source>
        <strain evidence="2">PL19</strain>
    </source>
</reference>
<sequence>MNTGHVAAGDAFTADRPLHDDSVRERLADACPVPIPHAFPEQLNDP</sequence>
<accession>A0A1I4GXE1</accession>
<evidence type="ECO:0000313" key="1">
    <source>
        <dbReference type="EMBL" id="SFL34027.1"/>
    </source>
</evidence>
<gene>
    <name evidence="1" type="ORF">SAMN05192584_11746</name>
</gene>
<dbReference type="EMBL" id="FOSG01000017">
    <property type="protein sequence ID" value="SFL34027.1"/>
    <property type="molecule type" value="Genomic_DNA"/>
</dbReference>
<name>A0A1I4GXE1_9ACTN</name>
<organism evidence="1 2">
    <name type="scientific">Streptomyces pini</name>
    <dbReference type="NCBI Taxonomy" id="1520580"/>
    <lineage>
        <taxon>Bacteria</taxon>
        <taxon>Bacillati</taxon>
        <taxon>Actinomycetota</taxon>
        <taxon>Actinomycetes</taxon>
        <taxon>Kitasatosporales</taxon>
        <taxon>Streptomycetaceae</taxon>
        <taxon>Streptomyces</taxon>
    </lineage>
</organism>